<dbReference type="Proteomes" id="UP001311915">
    <property type="component" value="Unassembled WGS sequence"/>
</dbReference>
<gene>
    <name evidence="1" type="ORF">R3W88_015064</name>
</gene>
<protein>
    <submittedName>
        <fullName evidence="1">Uncharacterized protein</fullName>
    </submittedName>
</protein>
<accession>A0AAV9KTC8</accession>
<dbReference type="AlphaFoldDB" id="A0AAV9KTC8"/>
<organism evidence="1 2">
    <name type="scientific">Solanum pinnatisectum</name>
    <name type="common">tansyleaf nightshade</name>
    <dbReference type="NCBI Taxonomy" id="50273"/>
    <lineage>
        <taxon>Eukaryota</taxon>
        <taxon>Viridiplantae</taxon>
        <taxon>Streptophyta</taxon>
        <taxon>Embryophyta</taxon>
        <taxon>Tracheophyta</taxon>
        <taxon>Spermatophyta</taxon>
        <taxon>Magnoliopsida</taxon>
        <taxon>eudicotyledons</taxon>
        <taxon>Gunneridae</taxon>
        <taxon>Pentapetalae</taxon>
        <taxon>asterids</taxon>
        <taxon>lamiids</taxon>
        <taxon>Solanales</taxon>
        <taxon>Solanaceae</taxon>
        <taxon>Solanoideae</taxon>
        <taxon>Solaneae</taxon>
        <taxon>Solanum</taxon>
    </lineage>
</organism>
<evidence type="ECO:0000313" key="1">
    <source>
        <dbReference type="EMBL" id="KAK4716726.1"/>
    </source>
</evidence>
<name>A0AAV9KTC8_9SOLN</name>
<dbReference type="EMBL" id="JAWPEI010000009">
    <property type="protein sequence ID" value="KAK4716726.1"/>
    <property type="molecule type" value="Genomic_DNA"/>
</dbReference>
<evidence type="ECO:0000313" key="2">
    <source>
        <dbReference type="Proteomes" id="UP001311915"/>
    </source>
</evidence>
<sequence>MVEESSFPLLVLSLFHCPVNGNTHLSIQAFTLICRCLNFDYVRLSICYYLGSRFSLLLVPNQWYNVYVVLFLGSFPSCVNSFCSVQCDCLLLVVNKCWSYLLSDVFNPESDLNMYVDVGRMATVY</sequence>
<comment type="caution">
    <text evidence="1">The sequence shown here is derived from an EMBL/GenBank/DDBJ whole genome shotgun (WGS) entry which is preliminary data.</text>
</comment>
<reference evidence="1 2" key="1">
    <citation type="submission" date="2023-10" db="EMBL/GenBank/DDBJ databases">
        <title>Genome-Wide Identification Analysis in wild type Solanum Pinnatisectum Reveals Some Genes Defensing Phytophthora Infestans.</title>
        <authorList>
            <person name="Sun C."/>
        </authorList>
    </citation>
    <scope>NUCLEOTIDE SEQUENCE [LARGE SCALE GENOMIC DNA]</scope>
    <source>
        <strain evidence="1">LQN</strain>
        <tissue evidence="1">Leaf</tissue>
    </source>
</reference>
<keyword evidence="2" id="KW-1185">Reference proteome</keyword>
<proteinExistence type="predicted"/>